<feature type="transmembrane region" description="Helical" evidence="7">
    <location>
        <begin position="295"/>
        <end position="323"/>
    </location>
</feature>
<gene>
    <name evidence="9" type="ORF">Cpap_3882</name>
</gene>
<evidence type="ECO:0000256" key="6">
    <source>
        <dbReference type="ARBA" id="ARBA00023136"/>
    </source>
</evidence>
<keyword evidence="6 7" id="KW-0472">Membrane</keyword>
<reference evidence="9" key="2">
    <citation type="submission" date="2011-01" db="EMBL/GenBank/DDBJ databases">
        <title>The Non-contiguous Finished genome of Clostridium papyrosolvens.</title>
        <authorList>
            <person name="Lucas S."/>
            <person name="Copeland A."/>
            <person name="Lapidus A."/>
            <person name="Cheng J.-F."/>
            <person name="Goodwin L."/>
            <person name="Pitluck S."/>
            <person name="Misra M."/>
            <person name="Chertkov O."/>
            <person name="Detter J.C."/>
            <person name="Han C."/>
            <person name="Tapia R."/>
            <person name="Land M."/>
            <person name="Hauser L."/>
            <person name="Kyrpides N."/>
            <person name="Ivanova N."/>
            <person name="Pagani I."/>
            <person name="Mouttaki H."/>
            <person name="He Z."/>
            <person name="Zhou J."/>
            <person name="Hemme C.L."/>
            <person name="Woyke T."/>
        </authorList>
    </citation>
    <scope>NUCLEOTIDE SEQUENCE [LARGE SCALE GENOMIC DNA]</scope>
    <source>
        <strain evidence="9">DSM 2782</strain>
    </source>
</reference>
<name>F1T7K0_9FIRM</name>
<dbReference type="CDD" id="cd06173">
    <property type="entry name" value="MFS_MefA_like"/>
    <property type="match status" value="1"/>
</dbReference>
<evidence type="ECO:0000256" key="3">
    <source>
        <dbReference type="ARBA" id="ARBA00022475"/>
    </source>
</evidence>
<keyword evidence="4 7" id="KW-0812">Transmembrane</keyword>
<dbReference type="AlphaFoldDB" id="F1T7K0"/>
<evidence type="ECO:0000256" key="7">
    <source>
        <dbReference type="SAM" id="Phobius"/>
    </source>
</evidence>
<feature type="transmembrane region" description="Helical" evidence="7">
    <location>
        <begin position="44"/>
        <end position="69"/>
    </location>
</feature>
<keyword evidence="2" id="KW-0813">Transport</keyword>
<dbReference type="InterPro" id="IPR036259">
    <property type="entry name" value="MFS_trans_sf"/>
</dbReference>
<dbReference type="eggNOG" id="COG2814">
    <property type="taxonomic scope" value="Bacteria"/>
</dbReference>
<accession>F1T7K0</accession>
<comment type="caution">
    <text evidence="9">The sequence shown here is derived from an EMBL/GenBank/DDBJ whole genome shotgun (WGS) entry which is preliminary data.</text>
</comment>
<comment type="subcellular location">
    <subcellularLocation>
        <location evidence="1">Cell membrane</location>
        <topology evidence="1">Multi-pass membrane protein</topology>
    </subcellularLocation>
</comment>
<dbReference type="RefSeq" id="WP_004616143.1">
    <property type="nucleotide sequence ID" value="NZ_ACXX02000001.1"/>
</dbReference>
<feature type="transmembrane region" description="Helical" evidence="7">
    <location>
        <begin position="76"/>
        <end position="98"/>
    </location>
</feature>
<dbReference type="InterPro" id="IPR020846">
    <property type="entry name" value="MFS_dom"/>
</dbReference>
<organism evidence="9 10">
    <name type="scientific">Ruminiclostridium papyrosolvens DSM 2782</name>
    <dbReference type="NCBI Taxonomy" id="588581"/>
    <lineage>
        <taxon>Bacteria</taxon>
        <taxon>Bacillati</taxon>
        <taxon>Bacillota</taxon>
        <taxon>Clostridia</taxon>
        <taxon>Eubacteriales</taxon>
        <taxon>Oscillospiraceae</taxon>
        <taxon>Ruminiclostridium</taxon>
    </lineage>
</organism>
<dbReference type="PROSITE" id="PS50850">
    <property type="entry name" value="MFS"/>
    <property type="match status" value="1"/>
</dbReference>
<evidence type="ECO:0000259" key="8">
    <source>
        <dbReference type="PROSITE" id="PS50850"/>
    </source>
</evidence>
<feature type="transmembrane region" description="Helical" evidence="7">
    <location>
        <begin position="343"/>
        <end position="365"/>
    </location>
</feature>
<feature type="transmembrane region" description="Helical" evidence="7">
    <location>
        <begin position="12"/>
        <end position="38"/>
    </location>
</feature>
<dbReference type="Proteomes" id="UP000003860">
    <property type="component" value="Unassembled WGS sequence"/>
</dbReference>
<feature type="domain" description="Major facilitator superfamily (MFS) profile" evidence="8">
    <location>
        <begin position="1"/>
        <end position="194"/>
    </location>
</feature>
<dbReference type="EMBL" id="ACXX02000001">
    <property type="protein sequence ID" value="EGD49448.1"/>
    <property type="molecule type" value="Genomic_DNA"/>
</dbReference>
<evidence type="ECO:0000256" key="5">
    <source>
        <dbReference type="ARBA" id="ARBA00022989"/>
    </source>
</evidence>
<dbReference type="SUPFAM" id="SSF103473">
    <property type="entry name" value="MFS general substrate transporter"/>
    <property type="match status" value="1"/>
</dbReference>
<dbReference type="GO" id="GO:0022857">
    <property type="term" value="F:transmembrane transporter activity"/>
    <property type="evidence" value="ECO:0007669"/>
    <property type="project" value="InterPro"/>
</dbReference>
<keyword evidence="10" id="KW-1185">Reference proteome</keyword>
<dbReference type="STRING" id="588581.Cpap_3882"/>
<dbReference type="Gene3D" id="1.20.1250.20">
    <property type="entry name" value="MFS general substrate transporter like domains"/>
    <property type="match status" value="1"/>
</dbReference>
<dbReference type="OrthoDB" id="9763297at2"/>
<feature type="transmembrane region" description="Helical" evidence="7">
    <location>
        <begin position="170"/>
        <end position="192"/>
    </location>
</feature>
<feature type="transmembrane region" description="Helical" evidence="7">
    <location>
        <begin position="264"/>
        <end position="283"/>
    </location>
</feature>
<proteinExistence type="predicted"/>
<evidence type="ECO:0000256" key="4">
    <source>
        <dbReference type="ARBA" id="ARBA00022692"/>
    </source>
</evidence>
<evidence type="ECO:0000256" key="1">
    <source>
        <dbReference type="ARBA" id="ARBA00004651"/>
    </source>
</evidence>
<keyword evidence="5 7" id="KW-1133">Transmembrane helix</keyword>
<reference evidence="9" key="1">
    <citation type="submission" date="2009-07" db="EMBL/GenBank/DDBJ databases">
        <authorList>
            <consortium name="US DOE Joint Genome Institute (JGI-PGF)"/>
            <person name="Lucas S."/>
            <person name="Copeland A."/>
            <person name="Lapidus A."/>
            <person name="Glavina del Rio T."/>
            <person name="Tice H."/>
            <person name="Bruce D."/>
            <person name="Goodwin L."/>
            <person name="Pitluck S."/>
            <person name="Larimer F."/>
            <person name="Land M.L."/>
            <person name="Mouttaki H."/>
            <person name="He Z."/>
            <person name="Zhou J."/>
            <person name="Hemme C.L."/>
        </authorList>
    </citation>
    <scope>NUCLEOTIDE SEQUENCE</scope>
    <source>
        <strain evidence="9">DSM 2782</strain>
    </source>
</reference>
<dbReference type="Pfam" id="PF07690">
    <property type="entry name" value="MFS_1"/>
    <property type="match status" value="1"/>
</dbReference>
<evidence type="ECO:0000313" key="9">
    <source>
        <dbReference type="EMBL" id="EGD49448.1"/>
    </source>
</evidence>
<protein>
    <submittedName>
        <fullName evidence="9">Major facilitator superfamily MFS_1</fullName>
    </submittedName>
</protein>
<evidence type="ECO:0000256" key="2">
    <source>
        <dbReference type="ARBA" id="ARBA00022448"/>
    </source>
</evidence>
<keyword evidence="3" id="KW-1003">Cell membrane</keyword>
<feature type="transmembrane region" description="Helical" evidence="7">
    <location>
        <begin position="377"/>
        <end position="395"/>
    </location>
</feature>
<dbReference type="InterPro" id="IPR011701">
    <property type="entry name" value="MFS"/>
</dbReference>
<dbReference type="PANTHER" id="PTHR43266:SF10">
    <property type="entry name" value="BACILYSIN EXPORTER BACE-RELATED"/>
    <property type="match status" value="1"/>
</dbReference>
<feature type="transmembrane region" description="Helical" evidence="7">
    <location>
        <begin position="226"/>
        <end position="244"/>
    </location>
</feature>
<evidence type="ECO:0000313" key="10">
    <source>
        <dbReference type="Proteomes" id="UP000003860"/>
    </source>
</evidence>
<dbReference type="GO" id="GO:0005886">
    <property type="term" value="C:plasma membrane"/>
    <property type="evidence" value="ECO:0007669"/>
    <property type="project" value="UniProtKB-SubCell"/>
</dbReference>
<dbReference type="PANTHER" id="PTHR43266">
    <property type="entry name" value="MACROLIDE-EFFLUX PROTEIN"/>
    <property type="match status" value="1"/>
</dbReference>
<sequence>MNNPSNNWKKNIILFLTSQTISLLGSSLVQYAIIWYITMTTQSGVMMTISIICGFVPTFFLSPFAGVWADRYNRKVLIMASDSLIALATLIMAILFMAGYNSMWLLFVVLAIRALGTAVQTPTVGAFIPQIVPQENLTKVNGINGSIQALVMLASPMLSGALMSVTTINLIFFIDVFTAVIAIIVLLLFVHVPVHSKAVNKQSGGYFKDFHEGLIYTKNHRYLRTFFIFEALFLILAAPAAFLTPLQVTRTFGNDVWRLTAIEIVFSAGMTLGGIIMASWGGFKNKAHTMALSTLVTGICTLVLGIIPVFWIYLFFMGAIGLSMPVFNIPSTVLLQEKVEEEYMGRVFGVMSMITSSMMPAGMLVFGPMADYIKIEWLLRVTGVLIVFIGIALYLNKILLEAGKPSTQI</sequence>